<sequence>MQPKLPTPEADQLLAELLEIMTLSTPLNWESARFAVQSTVLTDTSTASAVRKDGTRKSYAMPDVFSKKLDQFRAACYEPGRGTWYSAAITLRDGAEPDVQLYYDEKPEWPLDAWPHPYSYVRDLEFFPRDDEHMPDWLREQVELAATAETEGWQGEG</sequence>
<gene>
    <name evidence="1" type="ORF">SK803_35940</name>
</gene>
<evidence type="ECO:0000313" key="1">
    <source>
        <dbReference type="EMBL" id="MDX8035624.1"/>
    </source>
</evidence>
<keyword evidence="2" id="KW-1185">Reference proteome</keyword>
<reference evidence="1 2" key="1">
    <citation type="submission" date="2023-11" db="EMBL/GenBank/DDBJ databases">
        <title>Lentzea sokolovensis, sp. nov., Lentzea kristufkii, sp. nov., and Lentzea miocenensis, sp. nov., rare actinobacteria from Sokolov Coal Basin, Miocene lacustrine sediment, Czech Republic.</title>
        <authorList>
            <person name="Lara A."/>
            <person name="Kotroba L."/>
            <person name="Nouioui I."/>
            <person name="Neumann-Schaal M."/>
            <person name="Mast Y."/>
            <person name="Chronakova A."/>
        </authorList>
    </citation>
    <scope>NUCLEOTIDE SEQUENCE [LARGE SCALE GENOMIC DNA]</scope>
    <source>
        <strain evidence="1 2">BCCO 10_0856</strain>
    </source>
</reference>
<reference evidence="1 2" key="2">
    <citation type="submission" date="2023-11" db="EMBL/GenBank/DDBJ databases">
        <authorList>
            <person name="Lara A.C."/>
            <person name="Chronakova A."/>
        </authorList>
    </citation>
    <scope>NUCLEOTIDE SEQUENCE [LARGE SCALE GENOMIC DNA]</scope>
    <source>
        <strain evidence="1 2">BCCO 10_0856</strain>
    </source>
</reference>
<organism evidence="1 2">
    <name type="scientific">Lentzea miocenica</name>
    <dbReference type="NCBI Taxonomy" id="3095431"/>
    <lineage>
        <taxon>Bacteria</taxon>
        <taxon>Bacillati</taxon>
        <taxon>Actinomycetota</taxon>
        <taxon>Actinomycetes</taxon>
        <taxon>Pseudonocardiales</taxon>
        <taxon>Pseudonocardiaceae</taxon>
        <taxon>Lentzea</taxon>
    </lineage>
</organism>
<comment type="caution">
    <text evidence="1">The sequence shown here is derived from an EMBL/GenBank/DDBJ whole genome shotgun (WGS) entry which is preliminary data.</text>
</comment>
<dbReference type="EMBL" id="JAXAVW010000036">
    <property type="protein sequence ID" value="MDX8035624.1"/>
    <property type="molecule type" value="Genomic_DNA"/>
</dbReference>
<name>A0ABU4TBS0_9PSEU</name>
<dbReference type="RefSeq" id="WP_319970644.1">
    <property type="nucleotide sequence ID" value="NZ_JAXAVW010000036.1"/>
</dbReference>
<dbReference type="InterPro" id="IPR036170">
    <property type="entry name" value="YezG-like_sf"/>
</dbReference>
<dbReference type="SUPFAM" id="SSF160424">
    <property type="entry name" value="BH3703-like"/>
    <property type="match status" value="1"/>
</dbReference>
<protein>
    <submittedName>
        <fullName evidence="1">Uncharacterized protein</fullName>
    </submittedName>
</protein>
<proteinExistence type="predicted"/>
<accession>A0ABU4TBS0</accession>
<evidence type="ECO:0000313" key="2">
    <source>
        <dbReference type="Proteomes" id="UP001285521"/>
    </source>
</evidence>
<dbReference type="Proteomes" id="UP001285521">
    <property type="component" value="Unassembled WGS sequence"/>
</dbReference>